<dbReference type="EMBL" id="CP034759">
    <property type="protein sequence ID" value="QBG35375.1"/>
    <property type="molecule type" value="Genomic_DNA"/>
</dbReference>
<evidence type="ECO:0000313" key="2">
    <source>
        <dbReference type="EMBL" id="QBG35375.1"/>
    </source>
</evidence>
<dbReference type="Gene3D" id="3.30.750.24">
    <property type="entry name" value="STAS domain"/>
    <property type="match status" value="1"/>
</dbReference>
<dbReference type="SUPFAM" id="SSF52091">
    <property type="entry name" value="SpoIIaa-like"/>
    <property type="match status" value="1"/>
</dbReference>
<dbReference type="OrthoDB" id="3296574at2"/>
<organism evidence="2 3">
    <name type="scientific">Litorilituus sediminis</name>
    <dbReference type="NCBI Taxonomy" id="718192"/>
    <lineage>
        <taxon>Bacteria</taxon>
        <taxon>Pseudomonadati</taxon>
        <taxon>Pseudomonadota</taxon>
        <taxon>Gammaproteobacteria</taxon>
        <taxon>Alteromonadales</taxon>
        <taxon>Colwelliaceae</taxon>
        <taxon>Litorilituus</taxon>
    </lineage>
</organism>
<dbReference type="PANTHER" id="PTHR35849:SF2">
    <property type="entry name" value="BLR2341 PROTEIN"/>
    <property type="match status" value="1"/>
</dbReference>
<dbReference type="Pfam" id="PF01740">
    <property type="entry name" value="STAS"/>
    <property type="match status" value="1"/>
</dbReference>
<proteinExistence type="predicted"/>
<evidence type="ECO:0000313" key="3">
    <source>
        <dbReference type="Proteomes" id="UP000290244"/>
    </source>
</evidence>
<dbReference type="RefSeq" id="WP_130600492.1">
    <property type="nucleotide sequence ID" value="NZ_CP034759.1"/>
</dbReference>
<dbReference type="KEGG" id="lsd:EMK97_06395"/>
<gene>
    <name evidence="2" type="ORF">EMK97_06395</name>
</gene>
<name>A0A4P6P7G1_9GAMM</name>
<evidence type="ECO:0000259" key="1">
    <source>
        <dbReference type="PROSITE" id="PS50801"/>
    </source>
</evidence>
<feature type="domain" description="STAS" evidence="1">
    <location>
        <begin position="3"/>
        <end position="107"/>
    </location>
</feature>
<dbReference type="InterPro" id="IPR036513">
    <property type="entry name" value="STAS_dom_sf"/>
</dbReference>
<dbReference type="InterPro" id="IPR002645">
    <property type="entry name" value="STAS_dom"/>
</dbReference>
<dbReference type="PROSITE" id="PS50801">
    <property type="entry name" value="STAS"/>
    <property type="match status" value="1"/>
</dbReference>
<dbReference type="AlphaFoldDB" id="A0A4P6P7G1"/>
<keyword evidence="3" id="KW-1185">Reference proteome</keyword>
<dbReference type="InterPro" id="IPR052746">
    <property type="entry name" value="MlaB_ABC_Transporter"/>
</dbReference>
<reference evidence="2 3" key="1">
    <citation type="submission" date="2018-12" db="EMBL/GenBank/DDBJ databases">
        <title>Complete genome of Litorilituus sediminis.</title>
        <authorList>
            <person name="Liu A."/>
            <person name="Rong J."/>
        </authorList>
    </citation>
    <scope>NUCLEOTIDE SEQUENCE [LARGE SCALE GENOMIC DNA]</scope>
    <source>
        <strain evidence="2 3">JCM 17549</strain>
    </source>
</reference>
<dbReference type="Proteomes" id="UP000290244">
    <property type="component" value="Chromosome"/>
</dbReference>
<accession>A0A4P6P7G1</accession>
<sequence>MASCKVVQKRNKVTEVTIAGELDIYCAMEFYQQHIKPLKIQQSLTLKLAKLSDIDTAGVQILIMLIKAAKQQQSPYQIDSISSALAQYSKTFQLERYFDPTPLEEAK</sequence>
<dbReference type="PANTHER" id="PTHR35849">
    <property type="entry name" value="BLR2341 PROTEIN"/>
    <property type="match status" value="1"/>
</dbReference>
<protein>
    <submittedName>
        <fullName evidence="2">STAS domain-containing protein</fullName>
    </submittedName>
</protein>